<dbReference type="OrthoDB" id="6238962at2"/>
<proteinExistence type="predicted"/>
<dbReference type="EMBL" id="SACS01000028">
    <property type="protein sequence ID" value="RVU33059.1"/>
    <property type="molecule type" value="Genomic_DNA"/>
</dbReference>
<comment type="caution">
    <text evidence="2">The sequence shown here is derived from an EMBL/GenBank/DDBJ whole genome shotgun (WGS) entry which is preliminary data.</text>
</comment>
<keyword evidence="3" id="KW-1185">Reference proteome</keyword>
<dbReference type="RefSeq" id="WP_127700805.1">
    <property type="nucleotide sequence ID" value="NZ_SACS01000028.1"/>
</dbReference>
<accession>A0A437QFE7</accession>
<dbReference type="AlphaFoldDB" id="A0A437QFE7"/>
<sequence>MTVILKFKLWLLALTALLLAPVVLAADPTQPEVQLQLSTTAGTTQTAAPVLPKLSMIRSQGSRQQALINGQWLKAGEKIGAYQVRSISASQVTLMQGDRSLLLNLFQTTTTTK</sequence>
<protein>
    <recommendedName>
        <fullName evidence="4">MSHA biogenesis protein MshK</fullName>
    </recommendedName>
</protein>
<reference evidence="2 3" key="1">
    <citation type="submission" date="2019-01" db="EMBL/GenBank/DDBJ databases">
        <authorList>
            <person name="Chen W.-M."/>
        </authorList>
    </citation>
    <scope>NUCLEOTIDE SEQUENCE [LARGE SCALE GENOMIC DNA]</scope>
    <source>
        <strain evidence="2 3">KYPC3</strain>
    </source>
</reference>
<evidence type="ECO:0000256" key="1">
    <source>
        <dbReference type="SAM" id="SignalP"/>
    </source>
</evidence>
<evidence type="ECO:0000313" key="3">
    <source>
        <dbReference type="Proteomes" id="UP000283077"/>
    </source>
</evidence>
<evidence type="ECO:0008006" key="4">
    <source>
        <dbReference type="Google" id="ProtNLM"/>
    </source>
</evidence>
<feature type="signal peptide" evidence="1">
    <location>
        <begin position="1"/>
        <end position="25"/>
    </location>
</feature>
<keyword evidence="1" id="KW-0732">Signal</keyword>
<evidence type="ECO:0000313" key="2">
    <source>
        <dbReference type="EMBL" id="RVU33059.1"/>
    </source>
</evidence>
<feature type="chain" id="PRO_5019414131" description="MSHA biogenesis protein MshK" evidence="1">
    <location>
        <begin position="26"/>
        <end position="113"/>
    </location>
</feature>
<name>A0A437QFE7_9GAMM</name>
<organism evidence="2 3">
    <name type="scientific">Rheinheimera riviphila</name>
    <dbReference type="NCBI Taxonomy" id="1834037"/>
    <lineage>
        <taxon>Bacteria</taxon>
        <taxon>Pseudomonadati</taxon>
        <taxon>Pseudomonadota</taxon>
        <taxon>Gammaproteobacteria</taxon>
        <taxon>Chromatiales</taxon>
        <taxon>Chromatiaceae</taxon>
        <taxon>Rheinheimera</taxon>
    </lineage>
</organism>
<dbReference type="Proteomes" id="UP000283077">
    <property type="component" value="Unassembled WGS sequence"/>
</dbReference>
<gene>
    <name evidence="2" type="ORF">EOE67_18465</name>
</gene>